<dbReference type="InterPro" id="IPR018035">
    <property type="entry name" value="Flagellar_FliH/T3SS_HrpE"/>
</dbReference>
<evidence type="ECO:0000256" key="5">
    <source>
        <dbReference type="ARBA" id="ARBA00022927"/>
    </source>
</evidence>
<feature type="region of interest" description="Disordered" evidence="7">
    <location>
        <begin position="26"/>
        <end position="46"/>
    </location>
</feature>
<dbReference type="Pfam" id="PF02108">
    <property type="entry name" value="FliH"/>
    <property type="match status" value="1"/>
</dbReference>
<dbReference type="GO" id="GO:0005829">
    <property type="term" value="C:cytosol"/>
    <property type="evidence" value="ECO:0007669"/>
    <property type="project" value="TreeGrafter"/>
</dbReference>
<evidence type="ECO:0000313" key="10">
    <source>
        <dbReference type="Proteomes" id="UP001199296"/>
    </source>
</evidence>
<sequence>MSKIIKAAKINGKNKEINLNSFIIEDENENSSKDSSVPNKAAETEEKLSEAKLKAEKIIKQAEEEAAAIIAQAEAKKAELMAEREELYQEISQKAEEEIRLENEKKIKSLTQNFQQATAEISSSFAKKQKAFKVETVNLAIKIAAMIIDYKNEAEPEMINKIAASIFSQLDETHSNIKVKVNPELTAYLDKSKYLQRDHLDEVELIADPSLKKGDCIVKTNLGGKESIIEHKLELIKKELLKEVKANAGY</sequence>
<keyword evidence="5" id="KW-0653">Protein transport</keyword>
<keyword evidence="9" id="KW-0969">Cilium</keyword>
<dbReference type="RefSeq" id="WP_229345797.1">
    <property type="nucleotide sequence ID" value="NZ_JAJFAT010000009.1"/>
</dbReference>
<dbReference type="PANTHER" id="PTHR34982:SF1">
    <property type="entry name" value="FLAGELLAR ASSEMBLY PROTEIN FLIH"/>
    <property type="match status" value="1"/>
</dbReference>
<evidence type="ECO:0000256" key="7">
    <source>
        <dbReference type="SAM" id="MobiDB-lite"/>
    </source>
</evidence>
<dbReference type="EMBL" id="JAJFAT010000009">
    <property type="protein sequence ID" value="MCC3145208.1"/>
    <property type="molecule type" value="Genomic_DNA"/>
</dbReference>
<reference evidence="9 10" key="1">
    <citation type="submission" date="2021-10" db="EMBL/GenBank/DDBJ databases">
        <authorList>
            <person name="Grouzdev D.S."/>
            <person name="Pantiukh K.S."/>
            <person name="Krutkina M.S."/>
        </authorList>
    </citation>
    <scope>NUCLEOTIDE SEQUENCE [LARGE SCALE GENOMIC DNA]</scope>
    <source>
        <strain evidence="9 10">Z-7514</strain>
    </source>
</reference>
<feature type="domain" description="Flagellar assembly protein FliH/Type III secretion system HrpE" evidence="8">
    <location>
        <begin position="111"/>
        <end position="223"/>
    </location>
</feature>
<organism evidence="9 10">
    <name type="scientific">Halanaerobium polyolivorans</name>
    <dbReference type="NCBI Taxonomy" id="2886943"/>
    <lineage>
        <taxon>Bacteria</taxon>
        <taxon>Bacillati</taxon>
        <taxon>Bacillota</taxon>
        <taxon>Clostridia</taxon>
        <taxon>Halanaerobiales</taxon>
        <taxon>Halanaerobiaceae</taxon>
        <taxon>Halanaerobium</taxon>
    </lineage>
</organism>
<dbReference type="AlphaFoldDB" id="A0AAW4X078"/>
<evidence type="ECO:0000256" key="1">
    <source>
        <dbReference type="ARBA" id="ARBA00003041"/>
    </source>
</evidence>
<proteinExistence type="inferred from homology"/>
<keyword evidence="9" id="KW-0282">Flagellum</keyword>
<dbReference type="InterPro" id="IPR051472">
    <property type="entry name" value="T3SS_Stator/FliH"/>
</dbReference>
<evidence type="ECO:0000259" key="8">
    <source>
        <dbReference type="Pfam" id="PF02108"/>
    </source>
</evidence>
<comment type="caution">
    <text evidence="9">The sequence shown here is derived from an EMBL/GenBank/DDBJ whole genome shotgun (WGS) entry which is preliminary data.</text>
</comment>
<keyword evidence="9" id="KW-0966">Cell projection</keyword>
<evidence type="ECO:0000313" key="9">
    <source>
        <dbReference type="EMBL" id="MCC3145208.1"/>
    </source>
</evidence>
<dbReference type="Proteomes" id="UP001199296">
    <property type="component" value="Unassembled WGS sequence"/>
</dbReference>
<evidence type="ECO:0000256" key="4">
    <source>
        <dbReference type="ARBA" id="ARBA00022795"/>
    </source>
</evidence>
<keyword evidence="10" id="KW-1185">Reference proteome</keyword>
<evidence type="ECO:0000256" key="2">
    <source>
        <dbReference type="ARBA" id="ARBA00006602"/>
    </source>
</evidence>
<keyword evidence="3" id="KW-0813">Transport</keyword>
<gene>
    <name evidence="9" type="ORF">LJ207_07715</name>
</gene>
<dbReference type="GO" id="GO:0044781">
    <property type="term" value="P:bacterial-type flagellum organization"/>
    <property type="evidence" value="ECO:0007669"/>
    <property type="project" value="UniProtKB-KW"/>
</dbReference>
<dbReference type="PANTHER" id="PTHR34982">
    <property type="entry name" value="YOP PROTEINS TRANSLOCATION PROTEIN L"/>
    <property type="match status" value="1"/>
</dbReference>
<evidence type="ECO:0000256" key="3">
    <source>
        <dbReference type="ARBA" id="ARBA00022448"/>
    </source>
</evidence>
<comment type="function">
    <text evidence="1">Needed for flagellar regrowth and assembly.</text>
</comment>
<accession>A0AAW4X078</accession>
<dbReference type="GO" id="GO:0015031">
    <property type="term" value="P:protein transport"/>
    <property type="evidence" value="ECO:0007669"/>
    <property type="project" value="UniProtKB-KW"/>
</dbReference>
<protein>
    <submittedName>
        <fullName evidence="9">Flagellar biosynthesis protein</fullName>
    </submittedName>
</protein>
<name>A0AAW4X078_9FIRM</name>
<keyword evidence="6" id="KW-1006">Bacterial flagellum protein export</keyword>
<evidence type="ECO:0000256" key="6">
    <source>
        <dbReference type="ARBA" id="ARBA00023225"/>
    </source>
</evidence>
<comment type="similarity">
    <text evidence="2">Belongs to the FliH family.</text>
</comment>
<keyword evidence="4" id="KW-1005">Bacterial flagellum biogenesis</keyword>